<dbReference type="EMBL" id="WWCX01000001">
    <property type="protein sequence ID" value="MYM92549.1"/>
    <property type="molecule type" value="Genomic_DNA"/>
</dbReference>
<dbReference type="RefSeq" id="WP_161081810.1">
    <property type="nucleotide sequence ID" value="NZ_WWCX01000001.1"/>
</dbReference>
<gene>
    <name evidence="2" type="ORF">GTP90_01590</name>
</gene>
<proteinExistence type="predicted"/>
<accession>A0A845GIQ3</accession>
<evidence type="ECO:0000313" key="2">
    <source>
        <dbReference type="EMBL" id="MYM92549.1"/>
    </source>
</evidence>
<dbReference type="InterPro" id="IPR056105">
    <property type="entry name" value="DUF7688"/>
</dbReference>
<feature type="domain" description="DUF7688" evidence="1">
    <location>
        <begin position="10"/>
        <end position="79"/>
    </location>
</feature>
<evidence type="ECO:0000313" key="3">
    <source>
        <dbReference type="Proteomes" id="UP000447355"/>
    </source>
</evidence>
<dbReference type="AlphaFoldDB" id="A0A845GIQ3"/>
<name>A0A845GIQ3_9BURK</name>
<comment type="caution">
    <text evidence="2">The sequence shown here is derived from an EMBL/GenBank/DDBJ whole genome shotgun (WGS) entry which is preliminary data.</text>
</comment>
<dbReference type="Proteomes" id="UP000447355">
    <property type="component" value="Unassembled WGS sequence"/>
</dbReference>
<dbReference type="Pfam" id="PF24737">
    <property type="entry name" value="DUF7688"/>
    <property type="match status" value="1"/>
</dbReference>
<protein>
    <recommendedName>
        <fullName evidence="1">DUF7688 domain-containing protein</fullName>
    </recommendedName>
</protein>
<organism evidence="2 3">
    <name type="scientific">Duganella vulcania</name>
    <dbReference type="NCBI Taxonomy" id="2692166"/>
    <lineage>
        <taxon>Bacteria</taxon>
        <taxon>Pseudomonadati</taxon>
        <taxon>Pseudomonadota</taxon>
        <taxon>Betaproteobacteria</taxon>
        <taxon>Burkholderiales</taxon>
        <taxon>Oxalobacteraceae</taxon>
        <taxon>Telluria group</taxon>
        <taxon>Duganella</taxon>
    </lineage>
</organism>
<reference evidence="2" key="1">
    <citation type="submission" date="2019-12" db="EMBL/GenBank/DDBJ databases">
        <title>Novel species isolated from a subtropical stream in China.</title>
        <authorList>
            <person name="Lu H."/>
        </authorList>
    </citation>
    <scope>NUCLEOTIDE SEQUENCE [LARGE SCALE GENOMIC DNA]</scope>
    <source>
        <strain evidence="2">FT81W</strain>
    </source>
</reference>
<evidence type="ECO:0000259" key="1">
    <source>
        <dbReference type="Pfam" id="PF24737"/>
    </source>
</evidence>
<sequence>MAIFDNVLLTHEVRMNGATLVSGDETSVSVIFYNLTGRNFSRPEPWRTGTHADYLAMMERDWKVSFSGALIELAKVGQTAVESHQFD</sequence>